<dbReference type="PRINTS" id="PR00344">
    <property type="entry name" value="BCTRLSENSOR"/>
</dbReference>
<dbReference type="InterPro" id="IPR036890">
    <property type="entry name" value="HATPase_C_sf"/>
</dbReference>
<keyword evidence="5 9" id="KW-0418">Kinase</keyword>
<protein>
    <recommendedName>
        <fullName evidence="2">histidine kinase</fullName>
        <ecNumber evidence="2">2.7.13.3</ecNumber>
    </recommendedName>
</protein>
<sequence>MSVRRSSESFPAIPTQRCGVPPHLDEWGVVPAQRSADEPPAPTGEDDVRDELRHLRGLVHDLGNGLSTMALLLEAARDGAVPTFGLLELIEQETARLLAVAHSGRPEPAAPGDEPDEIGVRDVLAPIARLAGHAGHAGRARVRLLPGPDVAVRVDRAALSRVVGNLVDNAVRAAGPGGSVRLATHPSRADGVVAIDVVDDGPGFPHGPRGSSGLGLELVGRLLAACGGRLELDAVAPHGTRARVLLPAVG</sequence>
<dbReference type="Proteomes" id="UP001165283">
    <property type="component" value="Unassembled WGS sequence"/>
</dbReference>
<evidence type="ECO:0000313" key="10">
    <source>
        <dbReference type="Proteomes" id="UP001165283"/>
    </source>
</evidence>
<evidence type="ECO:0000256" key="2">
    <source>
        <dbReference type="ARBA" id="ARBA00012438"/>
    </source>
</evidence>
<dbReference type="SUPFAM" id="SSF55874">
    <property type="entry name" value="ATPase domain of HSP90 chaperone/DNA topoisomerase II/histidine kinase"/>
    <property type="match status" value="1"/>
</dbReference>
<keyword evidence="4" id="KW-0808">Transferase</keyword>
<comment type="caution">
    <text evidence="9">The sequence shown here is derived from an EMBL/GenBank/DDBJ whole genome shotgun (WGS) entry which is preliminary data.</text>
</comment>
<dbReference type="EMBL" id="JAGSOV010000046">
    <property type="protein sequence ID" value="MCO1657855.1"/>
    <property type="molecule type" value="Genomic_DNA"/>
</dbReference>
<gene>
    <name evidence="9" type="ORF">KDL28_22590</name>
</gene>
<evidence type="ECO:0000256" key="1">
    <source>
        <dbReference type="ARBA" id="ARBA00000085"/>
    </source>
</evidence>
<dbReference type="EC" id="2.7.13.3" evidence="2"/>
<dbReference type="SMART" id="SM00387">
    <property type="entry name" value="HATPase_c"/>
    <property type="match status" value="1"/>
</dbReference>
<dbReference type="Gene3D" id="3.30.565.10">
    <property type="entry name" value="Histidine kinase-like ATPase, C-terminal domain"/>
    <property type="match status" value="1"/>
</dbReference>
<name>A0ABT1A4E3_9PSEU</name>
<evidence type="ECO:0000256" key="5">
    <source>
        <dbReference type="ARBA" id="ARBA00022777"/>
    </source>
</evidence>
<evidence type="ECO:0000256" key="6">
    <source>
        <dbReference type="ARBA" id="ARBA00023012"/>
    </source>
</evidence>
<keyword evidence="6" id="KW-0902">Two-component regulatory system</keyword>
<organism evidence="9 10">
    <name type="scientific">Pseudonocardia humida</name>
    <dbReference type="NCBI Taxonomy" id="2800819"/>
    <lineage>
        <taxon>Bacteria</taxon>
        <taxon>Bacillati</taxon>
        <taxon>Actinomycetota</taxon>
        <taxon>Actinomycetes</taxon>
        <taxon>Pseudonocardiales</taxon>
        <taxon>Pseudonocardiaceae</taxon>
        <taxon>Pseudonocardia</taxon>
    </lineage>
</organism>
<reference evidence="9" key="1">
    <citation type="submission" date="2021-04" db="EMBL/GenBank/DDBJ databases">
        <title>Pseudonocardia sp. nov., isolated from sandy soil of mangrove forest.</title>
        <authorList>
            <person name="Zan Z."/>
            <person name="Huang R."/>
            <person name="Liu W."/>
        </authorList>
    </citation>
    <scope>NUCLEOTIDE SEQUENCE</scope>
    <source>
        <strain evidence="9">S2-4</strain>
    </source>
</reference>
<dbReference type="GO" id="GO:0016301">
    <property type="term" value="F:kinase activity"/>
    <property type="evidence" value="ECO:0007669"/>
    <property type="project" value="UniProtKB-KW"/>
</dbReference>
<dbReference type="InterPro" id="IPR050980">
    <property type="entry name" value="2C_sensor_his_kinase"/>
</dbReference>
<dbReference type="PANTHER" id="PTHR44936:SF9">
    <property type="entry name" value="SENSOR PROTEIN CREC"/>
    <property type="match status" value="1"/>
</dbReference>
<proteinExistence type="predicted"/>
<evidence type="ECO:0000256" key="4">
    <source>
        <dbReference type="ARBA" id="ARBA00022679"/>
    </source>
</evidence>
<feature type="domain" description="Histidine kinase" evidence="8">
    <location>
        <begin position="57"/>
        <end position="250"/>
    </location>
</feature>
<dbReference type="RefSeq" id="WP_252441492.1">
    <property type="nucleotide sequence ID" value="NZ_JAGSOV010000046.1"/>
</dbReference>
<evidence type="ECO:0000256" key="3">
    <source>
        <dbReference type="ARBA" id="ARBA00022553"/>
    </source>
</evidence>
<accession>A0ABT1A4E3</accession>
<evidence type="ECO:0000259" key="8">
    <source>
        <dbReference type="PROSITE" id="PS50109"/>
    </source>
</evidence>
<dbReference type="InterPro" id="IPR005467">
    <property type="entry name" value="His_kinase_dom"/>
</dbReference>
<dbReference type="InterPro" id="IPR004358">
    <property type="entry name" value="Sig_transdc_His_kin-like_C"/>
</dbReference>
<dbReference type="Pfam" id="PF02518">
    <property type="entry name" value="HATPase_c"/>
    <property type="match status" value="1"/>
</dbReference>
<dbReference type="PROSITE" id="PS50109">
    <property type="entry name" value="HIS_KIN"/>
    <property type="match status" value="1"/>
</dbReference>
<evidence type="ECO:0000256" key="7">
    <source>
        <dbReference type="SAM" id="MobiDB-lite"/>
    </source>
</evidence>
<dbReference type="InterPro" id="IPR003594">
    <property type="entry name" value="HATPase_dom"/>
</dbReference>
<keyword evidence="10" id="KW-1185">Reference proteome</keyword>
<evidence type="ECO:0000313" key="9">
    <source>
        <dbReference type="EMBL" id="MCO1657855.1"/>
    </source>
</evidence>
<comment type="catalytic activity">
    <reaction evidence="1">
        <text>ATP + protein L-histidine = ADP + protein N-phospho-L-histidine.</text>
        <dbReference type="EC" id="2.7.13.3"/>
    </reaction>
</comment>
<dbReference type="PANTHER" id="PTHR44936">
    <property type="entry name" value="SENSOR PROTEIN CREC"/>
    <property type="match status" value="1"/>
</dbReference>
<keyword evidence="3" id="KW-0597">Phosphoprotein</keyword>
<feature type="region of interest" description="Disordered" evidence="7">
    <location>
        <begin position="1"/>
        <end position="47"/>
    </location>
</feature>